<dbReference type="PROSITE" id="PS50801">
    <property type="entry name" value="STAS"/>
    <property type="match status" value="1"/>
</dbReference>
<comment type="caution">
    <text evidence="2">The sequence shown here is derived from an EMBL/GenBank/DDBJ whole genome shotgun (WGS) entry which is preliminary data.</text>
</comment>
<proteinExistence type="predicted"/>
<dbReference type="InterPro" id="IPR002645">
    <property type="entry name" value="STAS_dom"/>
</dbReference>
<reference evidence="2" key="2">
    <citation type="submission" date="2020-09" db="EMBL/GenBank/DDBJ databases">
        <authorList>
            <person name="Sun Q."/>
            <person name="Ohkuma M."/>
        </authorList>
    </citation>
    <scope>NUCLEOTIDE SEQUENCE</scope>
    <source>
        <strain evidence="2">JCM 19831</strain>
    </source>
</reference>
<sequence>MYSDRGCEVVQLLGEIDNASAGLVERDVLLSVRAATGVVVDLTPTTFLDSAGLRCLDRLVTAFTNRGAPVRIAAPPDGMVRFTLDLVGMLPDLLAENVDEALDEMTG</sequence>
<accession>A0A917U4X5</accession>
<dbReference type="AlphaFoldDB" id="A0A917U4X5"/>
<name>A0A917U4X5_9ACTN</name>
<keyword evidence="3" id="KW-1185">Reference proteome</keyword>
<evidence type="ECO:0000313" key="2">
    <source>
        <dbReference type="EMBL" id="GGM54824.1"/>
    </source>
</evidence>
<dbReference type="Pfam" id="PF01740">
    <property type="entry name" value="STAS"/>
    <property type="match status" value="1"/>
</dbReference>
<organism evidence="2 3">
    <name type="scientific">Dactylosporangium sucinum</name>
    <dbReference type="NCBI Taxonomy" id="1424081"/>
    <lineage>
        <taxon>Bacteria</taxon>
        <taxon>Bacillati</taxon>
        <taxon>Actinomycetota</taxon>
        <taxon>Actinomycetes</taxon>
        <taxon>Micromonosporales</taxon>
        <taxon>Micromonosporaceae</taxon>
        <taxon>Dactylosporangium</taxon>
    </lineage>
</organism>
<gene>
    <name evidence="2" type="ORF">GCM10007977_065610</name>
</gene>
<dbReference type="CDD" id="cd07043">
    <property type="entry name" value="STAS_anti-anti-sigma_factors"/>
    <property type="match status" value="1"/>
</dbReference>
<protein>
    <recommendedName>
        <fullName evidence="1">STAS domain-containing protein</fullName>
    </recommendedName>
</protein>
<evidence type="ECO:0000313" key="3">
    <source>
        <dbReference type="Proteomes" id="UP000642070"/>
    </source>
</evidence>
<dbReference type="Gene3D" id="3.30.750.24">
    <property type="entry name" value="STAS domain"/>
    <property type="match status" value="1"/>
</dbReference>
<feature type="domain" description="STAS" evidence="1">
    <location>
        <begin position="1"/>
        <end position="107"/>
    </location>
</feature>
<dbReference type="Proteomes" id="UP000642070">
    <property type="component" value="Unassembled WGS sequence"/>
</dbReference>
<reference evidence="2" key="1">
    <citation type="journal article" date="2014" name="Int. J. Syst. Evol. Microbiol.">
        <title>Complete genome sequence of Corynebacterium casei LMG S-19264T (=DSM 44701T), isolated from a smear-ripened cheese.</title>
        <authorList>
            <consortium name="US DOE Joint Genome Institute (JGI-PGF)"/>
            <person name="Walter F."/>
            <person name="Albersmeier A."/>
            <person name="Kalinowski J."/>
            <person name="Ruckert C."/>
        </authorList>
    </citation>
    <scope>NUCLEOTIDE SEQUENCE</scope>
    <source>
        <strain evidence="2">JCM 19831</strain>
    </source>
</reference>
<dbReference type="EMBL" id="BMPI01000037">
    <property type="protein sequence ID" value="GGM54824.1"/>
    <property type="molecule type" value="Genomic_DNA"/>
</dbReference>
<dbReference type="SUPFAM" id="SSF52091">
    <property type="entry name" value="SpoIIaa-like"/>
    <property type="match status" value="1"/>
</dbReference>
<dbReference type="InterPro" id="IPR036513">
    <property type="entry name" value="STAS_dom_sf"/>
</dbReference>
<evidence type="ECO:0000259" key="1">
    <source>
        <dbReference type="PROSITE" id="PS50801"/>
    </source>
</evidence>